<gene>
    <name evidence="2" type="ORF">J2S19_002645</name>
</gene>
<comment type="caution">
    <text evidence="2">The sequence shown here is derived from an EMBL/GenBank/DDBJ whole genome shotgun (WGS) entry which is preliminary data.</text>
</comment>
<sequence length="215" mass="24494">MNGIGGSIYKVTDWIMRMAYINLLWIMFTIIGLGIFGFFPAYTAMLSIIRKWLMGNDDIPVFQTFLSIYKREFMKSNIIGIIMLVIGYILYLDLAIVKEAVGPIRYTYFPLIAVFIAYSLASLYLFPILVHYNTKVMQALKNSLYIMILSPISTMTMIIGLLAIYMLMTTIPGLIPFFLLSSCAMIVMWSSLLAFGKIERKQNVHNTSGTNRIEV</sequence>
<evidence type="ECO:0000313" key="2">
    <source>
        <dbReference type="EMBL" id="MDQ0231362.1"/>
    </source>
</evidence>
<feature type="transmembrane region" description="Helical" evidence="1">
    <location>
        <begin position="78"/>
        <end position="96"/>
    </location>
</feature>
<reference evidence="2 3" key="1">
    <citation type="submission" date="2023-07" db="EMBL/GenBank/DDBJ databases">
        <title>Genomic Encyclopedia of Type Strains, Phase IV (KMG-IV): sequencing the most valuable type-strain genomes for metagenomic binning, comparative biology and taxonomic classification.</title>
        <authorList>
            <person name="Goeker M."/>
        </authorList>
    </citation>
    <scope>NUCLEOTIDE SEQUENCE [LARGE SCALE GENOMIC DNA]</scope>
    <source>
        <strain evidence="2 3">DSM 29005</strain>
    </source>
</reference>
<keyword evidence="1" id="KW-0812">Transmembrane</keyword>
<keyword evidence="3" id="KW-1185">Reference proteome</keyword>
<evidence type="ECO:0000256" key="1">
    <source>
        <dbReference type="SAM" id="Phobius"/>
    </source>
</evidence>
<dbReference type="RefSeq" id="WP_307342174.1">
    <property type="nucleotide sequence ID" value="NZ_JAUSUD010000011.1"/>
</dbReference>
<protein>
    <submittedName>
        <fullName evidence="2">Membrane protein YesL</fullName>
    </submittedName>
</protein>
<organism evidence="2 3">
    <name type="scientific">Metabacillus malikii</name>
    <dbReference type="NCBI Taxonomy" id="1504265"/>
    <lineage>
        <taxon>Bacteria</taxon>
        <taxon>Bacillati</taxon>
        <taxon>Bacillota</taxon>
        <taxon>Bacilli</taxon>
        <taxon>Bacillales</taxon>
        <taxon>Bacillaceae</taxon>
        <taxon>Metabacillus</taxon>
    </lineage>
</organism>
<accession>A0ABT9ZGG3</accession>
<name>A0ABT9ZGG3_9BACI</name>
<keyword evidence="1" id="KW-1133">Transmembrane helix</keyword>
<keyword evidence="1" id="KW-0472">Membrane</keyword>
<feature type="transmembrane region" description="Helical" evidence="1">
    <location>
        <begin position="20"/>
        <end position="44"/>
    </location>
</feature>
<dbReference type="InterPro" id="IPR006938">
    <property type="entry name" value="DUF624"/>
</dbReference>
<feature type="transmembrane region" description="Helical" evidence="1">
    <location>
        <begin position="174"/>
        <end position="195"/>
    </location>
</feature>
<evidence type="ECO:0000313" key="3">
    <source>
        <dbReference type="Proteomes" id="UP001234495"/>
    </source>
</evidence>
<proteinExistence type="predicted"/>
<feature type="transmembrane region" description="Helical" evidence="1">
    <location>
        <begin position="108"/>
        <end position="132"/>
    </location>
</feature>
<dbReference type="EMBL" id="JAUSUD010000011">
    <property type="protein sequence ID" value="MDQ0231362.1"/>
    <property type="molecule type" value="Genomic_DNA"/>
</dbReference>
<feature type="transmembrane region" description="Helical" evidence="1">
    <location>
        <begin position="144"/>
        <end position="168"/>
    </location>
</feature>
<dbReference type="Proteomes" id="UP001234495">
    <property type="component" value="Unassembled WGS sequence"/>
</dbReference>
<dbReference type="Pfam" id="PF04854">
    <property type="entry name" value="DUF624"/>
    <property type="match status" value="1"/>
</dbReference>